<gene>
    <name evidence="2" type="ORF">Krac_0551</name>
</gene>
<dbReference type="RefSeq" id="WP_007922283.1">
    <property type="nucleotide sequence ID" value="NZ_ADVG01000005.1"/>
</dbReference>
<dbReference type="EMBL" id="ADVG01000005">
    <property type="protein sequence ID" value="EFH80013.1"/>
    <property type="molecule type" value="Genomic_DNA"/>
</dbReference>
<organism evidence="2 3">
    <name type="scientific">Ktedonobacter racemifer DSM 44963</name>
    <dbReference type="NCBI Taxonomy" id="485913"/>
    <lineage>
        <taxon>Bacteria</taxon>
        <taxon>Bacillati</taxon>
        <taxon>Chloroflexota</taxon>
        <taxon>Ktedonobacteria</taxon>
        <taxon>Ktedonobacterales</taxon>
        <taxon>Ktedonobacteraceae</taxon>
        <taxon>Ktedonobacter</taxon>
    </lineage>
</organism>
<dbReference type="AlphaFoldDB" id="D6U802"/>
<dbReference type="GO" id="GO:0016787">
    <property type="term" value="F:hydrolase activity"/>
    <property type="evidence" value="ECO:0007669"/>
    <property type="project" value="UniProtKB-KW"/>
</dbReference>
<evidence type="ECO:0000313" key="3">
    <source>
        <dbReference type="Proteomes" id="UP000004508"/>
    </source>
</evidence>
<accession>D6U802</accession>
<evidence type="ECO:0000313" key="2">
    <source>
        <dbReference type="EMBL" id="EFH80013.1"/>
    </source>
</evidence>
<dbReference type="InParanoid" id="D6U802"/>
<reference evidence="2 3" key="1">
    <citation type="journal article" date="2011" name="Stand. Genomic Sci.">
        <title>Non-contiguous finished genome sequence and contextual data of the filamentous soil bacterium Ktedonobacter racemifer type strain (SOSP1-21).</title>
        <authorList>
            <person name="Chang Y.J."/>
            <person name="Land M."/>
            <person name="Hauser L."/>
            <person name="Chertkov O."/>
            <person name="Del Rio T.G."/>
            <person name="Nolan M."/>
            <person name="Copeland A."/>
            <person name="Tice H."/>
            <person name="Cheng J.F."/>
            <person name="Lucas S."/>
            <person name="Han C."/>
            <person name="Goodwin L."/>
            <person name="Pitluck S."/>
            <person name="Ivanova N."/>
            <person name="Ovchinikova G."/>
            <person name="Pati A."/>
            <person name="Chen A."/>
            <person name="Palaniappan K."/>
            <person name="Mavromatis K."/>
            <person name="Liolios K."/>
            <person name="Brettin T."/>
            <person name="Fiebig A."/>
            <person name="Rohde M."/>
            <person name="Abt B."/>
            <person name="Goker M."/>
            <person name="Detter J.C."/>
            <person name="Woyke T."/>
            <person name="Bristow J."/>
            <person name="Eisen J.A."/>
            <person name="Markowitz V."/>
            <person name="Hugenholtz P."/>
            <person name="Kyrpides N.C."/>
            <person name="Klenk H.P."/>
            <person name="Lapidus A."/>
        </authorList>
    </citation>
    <scope>NUCLEOTIDE SEQUENCE [LARGE SCALE GENOMIC DNA]</scope>
    <source>
        <strain evidence="3">DSM 44963</strain>
    </source>
</reference>
<dbReference type="eggNOG" id="COG1418">
    <property type="taxonomic scope" value="Bacteria"/>
</dbReference>
<dbReference type="PANTHER" id="PTHR35569:SF1">
    <property type="entry name" value="CYANAMIDE HYDRATASE DDI2-RELATED"/>
    <property type="match status" value="1"/>
</dbReference>
<dbReference type="InterPro" id="IPR006674">
    <property type="entry name" value="HD_domain"/>
</dbReference>
<evidence type="ECO:0000259" key="1">
    <source>
        <dbReference type="PROSITE" id="PS51831"/>
    </source>
</evidence>
<protein>
    <submittedName>
        <fullName evidence="2">Metal dependent phosphohydrolase</fullName>
    </submittedName>
</protein>
<dbReference type="Proteomes" id="UP000004508">
    <property type="component" value="Unassembled WGS sequence"/>
</dbReference>
<name>D6U802_KTERA</name>
<dbReference type="OrthoDB" id="8478129at2"/>
<dbReference type="Pfam" id="PF01966">
    <property type="entry name" value="HD"/>
    <property type="match status" value="1"/>
</dbReference>
<dbReference type="PANTHER" id="PTHR35569">
    <property type="entry name" value="CYANAMIDE HYDRATASE DDI2-RELATED"/>
    <property type="match status" value="1"/>
</dbReference>
<dbReference type="STRING" id="485913.Krac_0551"/>
<feature type="domain" description="HD" evidence="1">
    <location>
        <begin position="31"/>
        <end position="137"/>
    </location>
</feature>
<dbReference type="SUPFAM" id="SSF109604">
    <property type="entry name" value="HD-domain/PDEase-like"/>
    <property type="match status" value="1"/>
</dbReference>
<keyword evidence="3" id="KW-1185">Reference proteome</keyword>
<comment type="caution">
    <text evidence="2">The sequence shown here is derived from an EMBL/GenBank/DDBJ whole genome shotgun (WGS) entry which is preliminary data.</text>
</comment>
<sequence length="212" mass="23904">MTKSIAGIAIPDSKLANEAAELLREYGDPLLWNHSHRVFLFGSLLGRQENQKYDPELLYVSAVFHDLGLTKHYRSPDKRFEIDGANAARSLLEQHGLSKESTQLVWDAIALHQTIGVAQYKETVVALLYHGVGFDVMGDRFDELSEQTRSQVVSAFPRDGFKNKILHAFLDGIGHKPETAFGNIDSDVCERYLPGYKRPNFCDLVLQSPWNN</sequence>
<keyword evidence="2" id="KW-0378">Hydrolase</keyword>
<dbReference type="Gene3D" id="1.10.3210.10">
    <property type="entry name" value="Hypothetical protein af1432"/>
    <property type="match status" value="1"/>
</dbReference>
<dbReference type="PROSITE" id="PS51831">
    <property type="entry name" value="HD"/>
    <property type="match status" value="1"/>
</dbReference>
<proteinExistence type="predicted"/>